<dbReference type="SUPFAM" id="SSF53448">
    <property type="entry name" value="Nucleotide-diphospho-sugar transferases"/>
    <property type="match status" value="1"/>
</dbReference>
<name>B0SK82_LEPBP</name>
<dbReference type="HOGENOM" id="CLU_511714_0_0_12"/>
<dbReference type="Pfam" id="PF02348">
    <property type="entry name" value="CTP_transf_3"/>
    <property type="match status" value="1"/>
</dbReference>
<gene>
    <name evidence="1" type="ordered locus">LEPBI_I0184</name>
</gene>
<proteinExistence type="predicted"/>
<keyword evidence="2" id="KW-1185">Reference proteome</keyword>
<dbReference type="InterPro" id="IPR029044">
    <property type="entry name" value="Nucleotide-diphossugar_trans"/>
</dbReference>
<dbReference type="Proteomes" id="UP000001847">
    <property type="component" value="Chromosome I"/>
</dbReference>
<dbReference type="STRING" id="456481.LEPBI_I0184"/>
<dbReference type="Gene3D" id="3.90.550.10">
    <property type="entry name" value="Spore Coat Polysaccharide Biosynthesis Protein SpsA, Chain A"/>
    <property type="match status" value="1"/>
</dbReference>
<dbReference type="KEGG" id="lbi:LEPBI_I0184"/>
<protein>
    <submittedName>
        <fullName evidence="1">Putative conserved protein</fullName>
    </submittedName>
</protein>
<accession>B0SK82</accession>
<reference evidence="1 2" key="1">
    <citation type="journal article" date="2008" name="PLoS ONE">
        <title>Genome sequence of the saprophyte Leptospira biflexa provides insights into the evolution of Leptospira and the pathogenesis of leptospirosis.</title>
        <authorList>
            <person name="Picardeau M."/>
            <person name="Bulach D.M."/>
            <person name="Bouchier C."/>
            <person name="Zuerner R.L."/>
            <person name="Zidane N."/>
            <person name="Wilson P.J."/>
            <person name="Creno S."/>
            <person name="Kuczek E.S."/>
            <person name="Bommezzadri S."/>
            <person name="Davis J.C."/>
            <person name="McGrath A."/>
            <person name="Johnson M.J."/>
            <person name="Boursaux-Eude C."/>
            <person name="Seemann T."/>
            <person name="Rouy Z."/>
            <person name="Coppel R.L."/>
            <person name="Rood J.I."/>
            <person name="Lajus A."/>
            <person name="Davies J.K."/>
            <person name="Medigue C."/>
            <person name="Adler B."/>
        </authorList>
    </citation>
    <scope>NUCLEOTIDE SEQUENCE [LARGE SCALE GENOMIC DNA]</scope>
    <source>
        <strain evidence="2">Patoc 1 / ATCC 23582 / Paris</strain>
    </source>
</reference>
<dbReference type="EMBL" id="CP000786">
    <property type="protein sequence ID" value="ABZ96329.1"/>
    <property type="molecule type" value="Genomic_DNA"/>
</dbReference>
<dbReference type="AlphaFoldDB" id="B0SK82"/>
<organism evidence="1 2">
    <name type="scientific">Leptospira biflexa serovar Patoc (strain Patoc 1 / ATCC 23582 / Paris)</name>
    <dbReference type="NCBI Taxonomy" id="456481"/>
    <lineage>
        <taxon>Bacteria</taxon>
        <taxon>Pseudomonadati</taxon>
        <taxon>Spirochaetota</taxon>
        <taxon>Spirochaetia</taxon>
        <taxon>Leptospirales</taxon>
        <taxon>Leptospiraceae</taxon>
        <taxon>Leptospira</taxon>
    </lineage>
</organism>
<evidence type="ECO:0000313" key="2">
    <source>
        <dbReference type="Proteomes" id="UP000001847"/>
    </source>
</evidence>
<sequence length="503" mass="58694">MDHIHRRLSTVFEKNQIVFLIPESDEESIQFLNSRGYLYFCGSELDVRDRFRKASKHFGAEHIFRLTADNPFIDIDSIRYLYEAVLEIKDTYYSLSMLGLPLGMGVECFSAESLFYESDSTNLERHKEHVSLHIKEFPDIHKQYRLSPPHLQRNDSMFQKQFKEISKLRITVDEWKDYQLICNIWNTLGDKNPNFGADEVYLLFQTNPNLFDINANVEQVIFDLPKNENLKKQVNILYGNPSFYGYGHFERCKSLSIFLQINGYAVKLMDHFDEKESEIPHILDLRETEFPIQNTFYIDNLNHPPNNLNAIFFLPHPSHPIKNQNLLSYFSSPLSELKSNQKEIPGKLLVYAGQLEEKQSEQIDNYLLPFLNTSNDSQTPIFQFVLRIGGTKPKDPNINFIPRISYLEFLREMDSSEWILTYFGQTMMEAVVKGKKVSLIGISEIHDTLGRYAEKELGIPYVGKLSDLSKIETFPNKTETKKINYVRDAHKQILNWLNTIVPN</sequence>
<evidence type="ECO:0000313" key="1">
    <source>
        <dbReference type="EMBL" id="ABZ96329.1"/>
    </source>
</evidence>
<dbReference type="InterPro" id="IPR003329">
    <property type="entry name" value="Cytidylyl_trans"/>
</dbReference>